<dbReference type="SUPFAM" id="SSF53448">
    <property type="entry name" value="Nucleotide-diphospho-sugar transferases"/>
    <property type="match status" value="1"/>
</dbReference>
<dbReference type="GO" id="GO:0016758">
    <property type="term" value="F:hexosyltransferase activity"/>
    <property type="evidence" value="ECO:0007669"/>
    <property type="project" value="UniProtKB-ARBA"/>
</dbReference>
<gene>
    <name evidence="2" type="ORF">FYJ52_06900</name>
</gene>
<keyword evidence="2" id="KW-0808">Transferase</keyword>
<feature type="domain" description="Glycosyltransferase 2-like" evidence="1">
    <location>
        <begin position="58"/>
        <end position="185"/>
    </location>
</feature>
<comment type="caution">
    <text evidence="2">The sequence shown here is derived from an EMBL/GenBank/DDBJ whole genome shotgun (WGS) entry which is preliminary data.</text>
</comment>
<accession>A0A7X2TA29</accession>
<dbReference type="Gene3D" id="3.90.550.10">
    <property type="entry name" value="Spore Coat Polysaccharide Biosynthesis Protein SpsA, Chain A"/>
    <property type="match status" value="1"/>
</dbReference>
<dbReference type="AlphaFoldDB" id="A0A7X2TA29"/>
<reference evidence="2 3" key="1">
    <citation type="submission" date="2019-08" db="EMBL/GenBank/DDBJ databases">
        <title>In-depth cultivation of the pig gut microbiome towards novel bacterial diversity and tailored functional studies.</title>
        <authorList>
            <person name="Wylensek D."/>
            <person name="Hitch T.C.A."/>
            <person name="Clavel T."/>
        </authorList>
    </citation>
    <scope>NUCLEOTIDE SEQUENCE [LARGE SCALE GENOMIC DNA]</scope>
    <source>
        <strain evidence="2 3">RF-744-FAT-4</strain>
    </source>
</reference>
<organism evidence="2 3">
    <name type="scientific">Pseudoramibacter porci</name>
    <dbReference type="NCBI Taxonomy" id="2606631"/>
    <lineage>
        <taxon>Bacteria</taxon>
        <taxon>Bacillati</taxon>
        <taxon>Bacillota</taxon>
        <taxon>Clostridia</taxon>
        <taxon>Eubacteriales</taxon>
        <taxon>Eubacteriaceae</taxon>
        <taxon>Pseudoramibacter</taxon>
    </lineage>
</organism>
<evidence type="ECO:0000313" key="3">
    <source>
        <dbReference type="Proteomes" id="UP000461754"/>
    </source>
</evidence>
<keyword evidence="3" id="KW-1185">Reference proteome</keyword>
<name>A0A7X2TA29_9FIRM</name>
<dbReference type="RefSeq" id="WP_154576503.1">
    <property type="nucleotide sequence ID" value="NZ_VUMO01000008.1"/>
</dbReference>
<dbReference type="InterPro" id="IPR001173">
    <property type="entry name" value="Glyco_trans_2-like"/>
</dbReference>
<dbReference type="Proteomes" id="UP000461754">
    <property type="component" value="Unassembled WGS sequence"/>
</dbReference>
<dbReference type="Pfam" id="PF00535">
    <property type="entry name" value="Glycos_transf_2"/>
    <property type="match status" value="1"/>
</dbReference>
<dbReference type="CDD" id="cd00761">
    <property type="entry name" value="Glyco_tranf_GTA_type"/>
    <property type="match status" value="1"/>
</dbReference>
<dbReference type="InterPro" id="IPR029044">
    <property type="entry name" value="Nucleotide-diphossugar_trans"/>
</dbReference>
<protein>
    <submittedName>
        <fullName evidence="2">Glycosyltransferase family 2 protein</fullName>
    </submittedName>
</protein>
<dbReference type="EMBL" id="VUMO01000008">
    <property type="protein sequence ID" value="MSS20124.1"/>
    <property type="molecule type" value="Genomic_DNA"/>
</dbReference>
<evidence type="ECO:0000313" key="2">
    <source>
        <dbReference type="EMBL" id="MSS20124.1"/>
    </source>
</evidence>
<dbReference type="PANTHER" id="PTHR22916">
    <property type="entry name" value="GLYCOSYLTRANSFERASE"/>
    <property type="match status" value="1"/>
</dbReference>
<proteinExistence type="predicted"/>
<evidence type="ECO:0000259" key="1">
    <source>
        <dbReference type="Pfam" id="PF00535"/>
    </source>
</evidence>
<sequence length="348" mass="40186">MNIKQFLKIICCKLAPFLIRKTTMSVSEAEKILSNYFPRPLGSCIGNNKFEPETDLQIIVPAHNVEKYMAKCLESVLTQKTQYSYIVTAVNDGSTDQTLEIIRAYQSKYPNRIEIISQENQGISGARNAALKVLRGRYVTFLDSDDVMAEGAIEMLLDKADGKDIIQGGWYTFTQSRRDAPHKVRQLSGYPWGKLFKAEVLEHFQFPEGYWFEDTPLSFILYGAGYSSKVIPDVVYGYRLNPDGITARSSGSKRSVESYYITALCLREFPLFGVTYDQRAYEYFLRQCIMNWSRTRKQPKNVREAIFVLECGLLEKYFGNQHSEMNKDIETVLRRKEFQKFEVLVRTR</sequence>
<dbReference type="PANTHER" id="PTHR22916:SF3">
    <property type="entry name" value="UDP-GLCNAC:BETAGAL BETA-1,3-N-ACETYLGLUCOSAMINYLTRANSFERASE-LIKE PROTEIN 1"/>
    <property type="match status" value="1"/>
</dbReference>